<feature type="region of interest" description="Disordered" evidence="6">
    <location>
        <begin position="117"/>
        <end position="148"/>
    </location>
</feature>
<comment type="caution">
    <text evidence="8">The sequence shown here is derived from an EMBL/GenBank/DDBJ whole genome shotgun (WGS) entry which is preliminary data.</text>
</comment>
<dbReference type="Gene3D" id="1.10.20.10">
    <property type="entry name" value="Histone, subunit A"/>
    <property type="match status" value="1"/>
</dbReference>
<dbReference type="EMBL" id="BTGC01000008">
    <property type="protein sequence ID" value="GMM51981.1"/>
    <property type="molecule type" value="Genomic_DNA"/>
</dbReference>
<feature type="domain" description="Transcription factor CBF/NF-Y/archaeal histone" evidence="7">
    <location>
        <begin position="36"/>
        <end position="99"/>
    </location>
</feature>
<gene>
    <name evidence="8" type="ORF">DASB73_029440</name>
</gene>
<evidence type="ECO:0000256" key="3">
    <source>
        <dbReference type="ARBA" id="ARBA00023242"/>
    </source>
</evidence>
<sequence length="148" mass="16373">MPPKGWKKTSAGFQPVNSANVSIKDHKEHGIDELLLPRSLVARIAKQALPAHTPIPKDGVTALMRSSAMFISYITAQASKIAVFEGRKTINQSDVLQALEKCNFGQFVNPTIELSLKRQKKGEEEIHEDEEPEPEDAEKPANKKAKTD</sequence>
<dbReference type="GO" id="GO:0031507">
    <property type="term" value="P:heterochromatin formation"/>
    <property type="evidence" value="ECO:0007669"/>
    <property type="project" value="TreeGrafter"/>
</dbReference>
<name>A0AAV5RLH2_STABA</name>
<keyword evidence="2" id="KW-0235">DNA replication</keyword>
<dbReference type="PANTHER" id="PTHR46172:SF1">
    <property type="entry name" value="DNA POLYMERASE EPSILON SUBUNIT 3"/>
    <property type="match status" value="1"/>
</dbReference>
<evidence type="ECO:0000313" key="8">
    <source>
        <dbReference type="EMBL" id="GMM51981.1"/>
    </source>
</evidence>
<evidence type="ECO:0000259" key="7">
    <source>
        <dbReference type="Pfam" id="PF00808"/>
    </source>
</evidence>
<evidence type="ECO:0000256" key="6">
    <source>
        <dbReference type="SAM" id="MobiDB-lite"/>
    </source>
</evidence>
<reference evidence="8 9" key="1">
    <citation type="journal article" date="2023" name="Elife">
        <title>Identification of key yeast species and microbe-microbe interactions impacting larval growth of Drosophila in the wild.</title>
        <authorList>
            <person name="Mure A."/>
            <person name="Sugiura Y."/>
            <person name="Maeda R."/>
            <person name="Honda K."/>
            <person name="Sakurai N."/>
            <person name="Takahashi Y."/>
            <person name="Watada M."/>
            <person name="Katoh T."/>
            <person name="Gotoh A."/>
            <person name="Gotoh Y."/>
            <person name="Taniguchi I."/>
            <person name="Nakamura K."/>
            <person name="Hayashi T."/>
            <person name="Katayama T."/>
            <person name="Uemura T."/>
            <person name="Hattori Y."/>
        </authorList>
    </citation>
    <scope>NUCLEOTIDE SEQUENCE [LARGE SCALE GENOMIC DNA]</scope>
    <source>
        <strain evidence="8 9">SB-73</strain>
    </source>
</reference>
<dbReference type="Proteomes" id="UP001362899">
    <property type="component" value="Unassembled WGS sequence"/>
</dbReference>
<evidence type="ECO:0000256" key="5">
    <source>
        <dbReference type="ARBA" id="ARBA00042096"/>
    </source>
</evidence>
<feature type="compositionally biased region" description="Acidic residues" evidence="6">
    <location>
        <begin position="125"/>
        <end position="136"/>
    </location>
</feature>
<evidence type="ECO:0000313" key="9">
    <source>
        <dbReference type="Proteomes" id="UP001362899"/>
    </source>
</evidence>
<organism evidence="8 9">
    <name type="scientific">Starmerella bacillaris</name>
    <name type="common">Yeast</name>
    <name type="synonym">Candida zemplinina</name>
    <dbReference type="NCBI Taxonomy" id="1247836"/>
    <lineage>
        <taxon>Eukaryota</taxon>
        <taxon>Fungi</taxon>
        <taxon>Dikarya</taxon>
        <taxon>Ascomycota</taxon>
        <taxon>Saccharomycotina</taxon>
        <taxon>Dipodascomycetes</taxon>
        <taxon>Dipodascales</taxon>
        <taxon>Trichomonascaceae</taxon>
        <taxon>Starmerella</taxon>
    </lineage>
</organism>
<accession>A0AAV5RLH2</accession>
<keyword evidence="3" id="KW-0539">Nucleus</keyword>
<dbReference type="CDD" id="cd22928">
    <property type="entry name" value="HFD_POLE3_DPB4"/>
    <property type="match status" value="1"/>
</dbReference>
<dbReference type="GO" id="GO:0006272">
    <property type="term" value="P:leading strand elongation"/>
    <property type="evidence" value="ECO:0007669"/>
    <property type="project" value="TreeGrafter"/>
</dbReference>
<dbReference type="InterPro" id="IPR003958">
    <property type="entry name" value="CBFA_NFYB_domain"/>
</dbReference>
<dbReference type="SUPFAM" id="SSF47113">
    <property type="entry name" value="Histone-fold"/>
    <property type="match status" value="1"/>
</dbReference>
<feature type="compositionally biased region" description="Basic and acidic residues" evidence="6">
    <location>
        <begin position="137"/>
        <end position="148"/>
    </location>
</feature>
<proteinExistence type="predicted"/>
<dbReference type="AlphaFoldDB" id="A0AAV5RLH2"/>
<evidence type="ECO:0000256" key="4">
    <source>
        <dbReference type="ARBA" id="ARBA00039775"/>
    </source>
</evidence>
<dbReference type="GO" id="GO:0008623">
    <property type="term" value="C:CHRAC"/>
    <property type="evidence" value="ECO:0007669"/>
    <property type="project" value="TreeGrafter"/>
</dbReference>
<dbReference type="InterPro" id="IPR051377">
    <property type="entry name" value="DNA_Pol-Epsilon_Subunit"/>
</dbReference>
<evidence type="ECO:0000256" key="1">
    <source>
        <dbReference type="ARBA" id="ARBA00004123"/>
    </source>
</evidence>
<dbReference type="PANTHER" id="PTHR46172">
    <property type="entry name" value="DNA POLYMERASE EPSILON SUBUNIT 3"/>
    <property type="match status" value="1"/>
</dbReference>
<dbReference type="GO" id="GO:0046982">
    <property type="term" value="F:protein heterodimerization activity"/>
    <property type="evidence" value="ECO:0007669"/>
    <property type="project" value="InterPro"/>
</dbReference>
<dbReference type="GO" id="GO:0031490">
    <property type="term" value="F:chromatin DNA binding"/>
    <property type="evidence" value="ECO:0007669"/>
    <property type="project" value="TreeGrafter"/>
</dbReference>
<keyword evidence="9" id="KW-1185">Reference proteome</keyword>
<dbReference type="InterPro" id="IPR009072">
    <property type="entry name" value="Histone-fold"/>
</dbReference>
<dbReference type="GO" id="GO:0008622">
    <property type="term" value="C:epsilon DNA polymerase complex"/>
    <property type="evidence" value="ECO:0007669"/>
    <property type="project" value="TreeGrafter"/>
</dbReference>
<protein>
    <recommendedName>
        <fullName evidence="4">DNA polymerase epsilon subunit D</fullName>
    </recommendedName>
    <alternativeName>
        <fullName evidence="5">DNA polymerase II subunit D</fullName>
    </alternativeName>
</protein>
<evidence type="ECO:0000256" key="2">
    <source>
        <dbReference type="ARBA" id="ARBA00022705"/>
    </source>
</evidence>
<dbReference type="GO" id="GO:0006974">
    <property type="term" value="P:DNA damage response"/>
    <property type="evidence" value="ECO:0007669"/>
    <property type="project" value="TreeGrafter"/>
</dbReference>
<dbReference type="Pfam" id="PF00808">
    <property type="entry name" value="CBFD_NFYB_HMF"/>
    <property type="match status" value="1"/>
</dbReference>
<comment type="subcellular location">
    <subcellularLocation>
        <location evidence="1">Nucleus</location>
    </subcellularLocation>
</comment>